<keyword evidence="7" id="KW-0175">Coiled coil</keyword>
<dbReference type="Gene3D" id="1.10.287.130">
    <property type="match status" value="1"/>
</dbReference>
<dbReference type="PANTHER" id="PTHR43047:SF72">
    <property type="entry name" value="OSMOSENSING HISTIDINE PROTEIN KINASE SLN1"/>
    <property type="match status" value="1"/>
</dbReference>
<keyword evidence="5 11" id="KW-0418">Kinase</keyword>
<evidence type="ECO:0000313" key="12">
    <source>
        <dbReference type="Proteomes" id="UP000326354"/>
    </source>
</evidence>
<keyword evidence="4" id="KW-0808">Transferase</keyword>
<dbReference type="Gene3D" id="3.30.565.10">
    <property type="entry name" value="Histidine kinase-like ATPase, C-terminal domain"/>
    <property type="match status" value="1"/>
</dbReference>
<dbReference type="InterPro" id="IPR036890">
    <property type="entry name" value="HATPase_C_sf"/>
</dbReference>
<dbReference type="InterPro" id="IPR004358">
    <property type="entry name" value="Sig_transdc_His_kin-like_C"/>
</dbReference>
<dbReference type="SMART" id="SM00387">
    <property type="entry name" value="HATPase_c"/>
    <property type="match status" value="1"/>
</dbReference>
<protein>
    <recommendedName>
        <fullName evidence="2">histidine kinase</fullName>
        <ecNumber evidence="2">2.7.13.3</ecNumber>
    </recommendedName>
</protein>
<keyword evidence="8" id="KW-0812">Transmembrane</keyword>
<dbReference type="CDD" id="cd00156">
    <property type="entry name" value="REC"/>
    <property type="match status" value="1"/>
</dbReference>
<dbReference type="InterPro" id="IPR011006">
    <property type="entry name" value="CheY-like_superfamily"/>
</dbReference>
<dbReference type="CDD" id="cd00082">
    <property type="entry name" value="HisKA"/>
    <property type="match status" value="1"/>
</dbReference>
<dbReference type="InterPro" id="IPR003661">
    <property type="entry name" value="HisK_dim/P_dom"/>
</dbReference>
<dbReference type="InterPro" id="IPR036097">
    <property type="entry name" value="HisK_dim/P_sf"/>
</dbReference>
<dbReference type="SUPFAM" id="SSF55874">
    <property type="entry name" value="ATPase domain of HSP90 chaperone/DNA topoisomerase II/histidine kinase"/>
    <property type="match status" value="1"/>
</dbReference>
<gene>
    <name evidence="11" type="ORF">UABAM_00731</name>
</gene>
<feature type="domain" description="Histidine kinase" evidence="9">
    <location>
        <begin position="422"/>
        <end position="641"/>
    </location>
</feature>
<dbReference type="SUPFAM" id="SSF47384">
    <property type="entry name" value="Homodimeric domain of signal transducing histidine kinase"/>
    <property type="match status" value="1"/>
</dbReference>
<dbReference type="Pfam" id="PF02518">
    <property type="entry name" value="HATPase_c"/>
    <property type="match status" value="1"/>
</dbReference>
<evidence type="ECO:0000256" key="2">
    <source>
        <dbReference type="ARBA" id="ARBA00012438"/>
    </source>
</evidence>
<dbReference type="EMBL" id="AP019860">
    <property type="protein sequence ID" value="BBM82388.1"/>
    <property type="molecule type" value="Genomic_DNA"/>
</dbReference>
<dbReference type="GO" id="GO:0000155">
    <property type="term" value="F:phosphorelay sensor kinase activity"/>
    <property type="evidence" value="ECO:0007669"/>
    <property type="project" value="InterPro"/>
</dbReference>
<evidence type="ECO:0000256" key="3">
    <source>
        <dbReference type="ARBA" id="ARBA00022553"/>
    </source>
</evidence>
<dbReference type="Proteomes" id="UP000326354">
    <property type="component" value="Chromosome"/>
</dbReference>
<feature type="modified residue" description="4-aspartylphosphate" evidence="6">
    <location>
        <position position="844"/>
    </location>
</feature>
<evidence type="ECO:0000313" key="11">
    <source>
        <dbReference type="EMBL" id="BBM82388.1"/>
    </source>
</evidence>
<evidence type="ECO:0000259" key="9">
    <source>
        <dbReference type="PROSITE" id="PS50109"/>
    </source>
</evidence>
<dbReference type="KEGG" id="uam:UABAM_00731"/>
<dbReference type="InterPro" id="IPR029016">
    <property type="entry name" value="GAF-like_dom_sf"/>
</dbReference>
<feature type="transmembrane region" description="Helical" evidence="8">
    <location>
        <begin position="35"/>
        <end position="55"/>
    </location>
</feature>
<dbReference type="Gene3D" id="3.30.450.40">
    <property type="match status" value="1"/>
</dbReference>
<evidence type="ECO:0000256" key="7">
    <source>
        <dbReference type="SAM" id="Coils"/>
    </source>
</evidence>
<evidence type="ECO:0000259" key="10">
    <source>
        <dbReference type="PROSITE" id="PS50110"/>
    </source>
</evidence>
<dbReference type="PRINTS" id="PR00344">
    <property type="entry name" value="BCTRLSENSOR"/>
</dbReference>
<dbReference type="SMART" id="SM00388">
    <property type="entry name" value="HisKA"/>
    <property type="match status" value="1"/>
</dbReference>
<dbReference type="RefSeq" id="WP_151966637.1">
    <property type="nucleotide sequence ID" value="NZ_AP019860.1"/>
</dbReference>
<dbReference type="CDD" id="cd16922">
    <property type="entry name" value="HATPase_EvgS-ArcB-TorS-like"/>
    <property type="match status" value="1"/>
</dbReference>
<sequence>MQKEQSLELYDEQAYSLNIYEKSYHRNSQFVDKMFVYLMVFQYAFCLFLAVVVSPKTWVGSESSFHIHLWSAFIFGGIFTVFPVFLAYFYSGKAITRHIIGISQVLISALIIHLTGGRIESHFHVFGSLAFLAFYRDWKVLVSASAVVALDHFIRGVYFPQSVFGIITASNWRWVEHTAWVVFEDIFLIYSCVRSCKEMREIANKQANYESLNHKLWQNEKILQKSNWLKSNIAKLNEEIFAQNNITNFADACLEFFHFHTKSLMAAFYHREGNHFDLIATQAFDRKNLPARFTFGETLLGEVVKKGKLMVLEDEDRLKINTGVGLITPKKVMYIPIIFEEEINALIVIATLEDYKKQEFIELAAEKISLRLQNLMSTRKTEMLAQTLSEQNRKIQKSKEVLQQKNKELEEASRHKSEFLANMSHELRTPLNAMIGYTALTVKKLQGKVEERNIRNLKKAEKSAKSLLQLINDVLDFSKIEAGKTQTHRSRISISNVIEECLDTLEGLAQSKSITLNWIQRGENFQEIDSDFTKLKQILTNIIGNAIKFTEQGGITINVIHLSDALKVTISDTGCGIPASTIENIFESFKQVDSTTKKRFGGTGLGLAITKKFCELLDIDISVESEEKQGTTFYLIVPLWQEPSTENNVVEEQKVFATNGDVYTPEERGNVSVEKRFVLAKNKAYVPCIVSPKSFDSLQRCLKDLPFFLELCDLEHCLNSQNIWAIVAEPKLSGIEALRTLKEHATTKHVPVILYSGEDEVPKFCAQINHWVQSGKEKDFLEALIQANSHQRGDILIVEDDVDTAEMYKSTLESVKFRCKIAKNGKEALDYVSACHNFQLIILDLLLPGMDGFEFLAKLQEDTHLRKIPIVIVTGKDLTQDEKFIIEEGSSMLLNKGNFEYSDFECYVQEVAQTFRLARSRSVLVVDDNDENLDLISSLLSMSGYSVSKASSGLNIVEKVVRENPDVVLMDLAMPEVDGFEATRKIKQNPSTANTTVIACSAFHTHDFKKRAYAAGCEGYITKPIEPYELIEQIQKYTLASKIAYI</sequence>
<feature type="transmembrane region" description="Helical" evidence="8">
    <location>
        <begin position="67"/>
        <end position="91"/>
    </location>
</feature>
<dbReference type="OrthoDB" id="9762493at2"/>
<dbReference type="SMART" id="SM00448">
    <property type="entry name" value="REC"/>
    <property type="match status" value="2"/>
</dbReference>
<feature type="domain" description="Response regulatory" evidence="10">
    <location>
        <begin position="794"/>
        <end position="911"/>
    </location>
</feature>
<dbReference type="Pfam" id="PF00072">
    <property type="entry name" value="Response_reg"/>
    <property type="match status" value="2"/>
</dbReference>
<evidence type="ECO:0000256" key="1">
    <source>
        <dbReference type="ARBA" id="ARBA00000085"/>
    </source>
</evidence>
<reference evidence="11 12" key="1">
    <citation type="submission" date="2019-08" db="EMBL/GenBank/DDBJ databases">
        <title>Complete genome sequence of Candidatus Uab amorphum.</title>
        <authorList>
            <person name="Shiratori T."/>
            <person name="Suzuki S."/>
            <person name="Kakizawa Y."/>
            <person name="Ishida K."/>
        </authorList>
    </citation>
    <scope>NUCLEOTIDE SEQUENCE [LARGE SCALE GENOMIC DNA]</scope>
    <source>
        <strain evidence="11 12">SRT547</strain>
    </source>
</reference>
<dbReference type="AlphaFoldDB" id="A0A5S9F1G3"/>
<evidence type="ECO:0000256" key="6">
    <source>
        <dbReference type="PROSITE-ProRule" id="PRU00169"/>
    </source>
</evidence>
<keyword evidence="8" id="KW-1133">Transmembrane helix</keyword>
<keyword evidence="8" id="KW-0472">Membrane</keyword>
<organism evidence="11 12">
    <name type="scientific">Uabimicrobium amorphum</name>
    <dbReference type="NCBI Taxonomy" id="2596890"/>
    <lineage>
        <taxon>Bacteria</taxon>
        <taxon>Pseudomonadati</taxon>
        <taxon>Planctomycetota</taxon>
        <taxon>Candidatus Uabimicrobiia</taxon>
        <taxon>Candidatus Uabimicrobiales</taxon>
        <taxon>Candidatus Uabimicrobiaceae</taxon>
        <taxon>Candidatus Uabimicrobium</taxon>
    </lineage>
</organism>
<dbReference type="SUPFAM" id="SSF55781">
    <property type="entry name" value="GAF domain-like"/>
    <property type="match status" value="1"/>
</dbReference>
<dbReference type="EC" id="2.7.13.3" evidence="2"/>
<comment type="catalytic activity">
    <reaction evidence="1">
        <text>ATP + protein L-histidine = ADP + protein N-phospho-L-histidine.</text>
        <dbReference type="EC" id="2.7.13.3"/>
    </reaction>
</comment>
<feature type="domain" description="Response regulatory" evidence="10">
    <location>
        <begin position="922"/>
        <end position="1038"/>
    </location>
</feature>
<dbReference type="PROSITE" id="PS50110">
    <property type="entry name" value="RESPONSE_REGULATORY"/>
    <property type="match status" value="2"/>
</dbReference>
<dbReference type="InterPro" id="IPR003594">
    <property type="entry name" value="HATPase_dom"/>
</dbReference>
<keyword evidence="3 6" id="KW-0597">Phosphoprotein</keyword>
<dbReference type="InterPro" id="IPR005467">
    <property type="entry name" value="His_kinase_dom"/>
</dbReference>
<dbReference type="InterPro" id="IPR001789">
    <property type="entry name" value="Sig_transdc_resp-reg_receiver"/>
</dbReference>
<dbReference type="Pfam" id="PF00512">
    <property type="entry name" value="HisKA"/>
    <property type="match status" value="1"/>
</dbReference>
<keyword evidence="12" id="KW-1185">Reference proteome</keyword>
<evidence type="ECO:0000256" key="4">
    <source>
        <dbReference type="ARBA" id="ARBA00022679"/>
    </source>
</evidence>
<feature type="transmembrane region" description="Helical" evidence="8">
    <location>
        <begin position="98"/>
        <end position="116"/>
    </location>
</feature>
<feature type="modified residue" description="4-aspartylphosphate" evidence="6">
    <location>
        <position position="971"/>
    </location>
</feature>
<accession>A0A5S9F1G3</accession>
<proteinExistence type="predicted"/>
<name>A0A5S9F1G3_UABAM</name>
<evidence type="ECO:0000256" key="8">
    <source>
        <dbReference type="SAM" id="Phobius"/>
    </source>
</evidence>
<dbReference type="SUPFAM" id="SSF52172">
    <property type="entry name" value="CheY-like"/>
    <property type="match status" value="2"/>
</dbReference>
<dbReference type="Gene3D" id="3.40.50.2300">
    <property type="match status" value="2"/>
</dbReference>
<evidence type="ECO:0000256" key="5">
    <source>
        <dbReference type="ARBA" id="ARBA00022777"/>
    </source>
</evidence>
<dbReference type="PANTHER" id="PTHR43047">
    <property type="entry name" value="TWO-COMPONENT HISTIDINE PROTEIN KINASE"/>
    <property type="match status" value="1"/>
</dbReference>
<dbReference type="PROSITE" id="PS50109">
    <property type="entry name" value="HIS_KIN"/>
    <property type="match status" value="1"/>
</dbReference>
<feature type="coiled-coil region" evidence="7">
    <location>
        <begin position="385"/>
        <end position="422"/>
    </location>
</feature>